<evidence type="ECO:0000259" key="2">
    <source>
        <dbReference type="Pfam" id="PF00534"/>
    </source>
</evidence>
<dbReference type="STRING" id="1244869.H261_21738"/>
<evidence type="ECO:0000313" key="5">
    <source>
        <dbReference type="Proteomes" id="UP000011744"/>
    </source>
</evidence>
<evidence type="ECO:0000256" key="1">
    <source>
        <dbReference type="ARBA" id="ARBA00022679"/>
    </source>
</evidence>
<name>M3A4M1_9PROT</name>
<dbReference type="AlphaFoldDB" id="M3A4M1"/>
<dbReference type="Pfam" id="PF13439">
    <property type="entry name" value="Glyco_transf_4"/>
    <property type="match status" value="1"/>
</dbReference>
<dbReference type="PATRIC" id="fig|1244869.3.peg.4284"/>
<comment type="caution">
    <text evidence="4">The sequence shown here is derived from an EMBL/GenBank/DDBJ whole genome shotgun (WGS) entry which is preliminary data.</text>
</comment>
<feature type="domain" description="Glycosyl transferase family 1" evidence="2">
    <location>
        <begin position="185"/>
        <end position="338"/>
    </location>
</feature>
<dbReference type="PANTHER" id="PTHR46401">
    <property type="entry name" value="GLYCOSYLTRANSFERASE WBBK-RELATED"/>
    <property type="match status" value="1"/>
</dbReference>
<dbReference type="GO" id="GO:0016757">
    <property type="term" value="F:glycosyltransferase activity"/>
    <property type="evidence" value="ECO:0007669"/>
    <property type="project" value="InterPro"/>
</dbReference>
<dbReference type="InterPro" id="IPR001296">
    <property type="entry name" value="Glyco_trans_1"/>
</dbReference>
<dbReference type="SUPFAM" id="SSF53756">
    <property type="entry name" value="UDP-Glycosyltransferase/glycogen phosphorylase"/>
    <property type="match status" value="1"/>
</dbReference>
<evidence type="ECO:0000259" key="3">
    <source>
        <dbReference type="Pfam" id="PF13439"/>
    </source>
</evidence>
<dbReference type="GO" id="GO:0009103">
    <property type="term" value="P:lipopolysaccharide biosynthetic process"/>
    <property type="evidence" value="ECO:0007669"/>
    <property type="project" value="TreeGrafter"/>
</dbReference>
<accession>M3A4M1</accession>
<dbReference type="Gene3D" id="3.40.50.2000">
    <property type="entry name" value="Glycogen Phosphorylase B"/>
    <property type="match status" value="2"/>
</dbReference>
<dbReference type="PANTHER" id="PTHR46401:SF2">
    <property type="entry name" value="GLYCOSYLTRANSFERASE WBBK-RELATED"/>
    <property type="match status" value="1"/>
</dbReference>
<reference evidence="4 5" key="1">
    <citation type="journal article" date="2014" name="Genome Announc.">
        <title>Draft Genome Sequence of Magnetospirillum sp. Strain SO-1, a Freshwater Magnetotactic Bacterium Isolated from the Ol'khovka River, Russia.</title>
        <authorList>
            <person name="Grouzdev D.S."/>
            <person name="Dziuba M.V."/>
            <person name="Sukhacheva M.S."/>
            <person name="Mardanov A.V."/>
            <person name="Beletskiy A.V."/>
            <person name="Kuznetsov B.B."/>
            <person name="Skryabin K.G."/>
        </authorList>
    </citation>
    <scope>NUCLEOTIDE SEQUENCE [LARGE SCALE GENOMIC DNA]</scope>
    <source>
        <strain evidence="4 5">SO-1</strain>
    </source>
</reference>
<feature type="domain" description="Glycosyltransferase subfamily 4-like N-terminal" evidence="3">
    <location>
        <begin position="11"/>
        <end position="171"/>
    </location>
</feature>
<proteinExistence type="predicted"/>
<dbReference type="CDD" id="cd03809">
    <property type="entry name" value="GT4_MtfB-like"/>
    <property type="match status" value="1"/>
</dbReference>
<dbReference type="Proteomes" id="UP000011744">
    <property type="component" value="Unassembled WGS sequence"/>
</dbReference>
<dbReference type="eggNOG" id="COG0438">
    <property type="taxonomic scope" value="Bacteria"/>
</dbReference>
<evidence type="ECO:0000313" key="4">
    <source>
        <dbReference type="EMBL" id="EME67793.1"/>
    </source>
</evidence>
<dbReference type="EMBL" id="AONQ01000105">
    <property type="protein sequence ID" value="EME67793.1"/>
    <property type="molecule type" value="Genomic_DNA"/>
</dbReference>
<organism evidence="4 5">
    <name type="scientific">Paramagnetospirillum caucaseum</name>
    <dbReference type="NCBI Taxonomy" id="1244869"/>
    <lineage>
        <taxon>Bacteria</taxon>
        <taxon>Pseudomonadati</taxon>
        <taxon>Pseudomonadota</taxon>
        <taxon>Alphaproteobacteria</taxon>
        <taxon>Rhodospirillales</taxon>
        <taxon>Magnetospirillaceae</taxon>
        <taxon>Paramagnetospirillum</taxon>
    </lineage>
</organism>
<keyword evidence="5" id="KW-1185">Reference proteome</keyword>
<gene>
    <name evidence="4" type="ORF">H261_21738</name>
</gene>
<dbReference type="InterPro" id="IPR028098">
    <property type="entry name" value="Glyco_trans_4-like_N"/>
</dbReference>
<dbReference type="Pfam" id="PF00534">
    <property type="entry name" value="Glycos_transf_1"/>
    <property type="match status" value="1"/>
</dbReference>
<sequence length="367" mass="39452">MIINALHAKSGGGVTYLRNILPHLAAAEGLELHLFLHDDQYDLFGMPPEGIRLHLLGFSNSFIRLLAWEQLALPILAREMGADVTFSLANYGPLLAPNPVIVLRNSLAVAQREYRPSKWAYWAGLAAGTLASLVGCHSAIAVSDYARRALGFGLTGRFKDKITVVHHGVDARFTPAALPAPRLPDELLVVSDVYVQKNIHTLIRALAKVMRHHPDVRLLIAGRLVDADYHRELVSLAAGCGVAGAITFLGGQKPAELVDLYRRCTVFLFPSTVETFGNPLVEAMACGAPVICSDSAAMPEVAGDAVLYVSPLDVDGMAAAIERVLDDAGLREDLGRRSLERAAGYSWAKTGALTAQVLRSAGRRGPP</sequence>
<protein>
    <submittedName>
        <fullName evidence="4">Glycosyltransferase</fullName>
    </submittedName>
</protein>
<keyword evidence="1 4" id="KW-0808">Transferase</keyword>